<dbReference type="Gene3D" id="3.40.50.300">
    <property type="entry name" value="P-loop containing nucleotide triphosphate hydrolases"/>
    <property type="match status" value="1"/>
</dbReference>
<feature type="transmembrane region" description="Helical" evidence="1">
    <location>
        <begin position="25"/>
        <end position="47"/>
    </location>
</feature>
<dbReference type="InterPro" id="IPR007111">
    <property type="entry name" value="NACHT_NTPase"/>
</dbReference>
<feature type="transmembrane region" description="Helical" evidence="1">
    <location>
        <begin position="753"/>
        <end position="777"/>
    </location>
</feature>
<protein>
    <submittedName>
        <fullName evidence="3">NACHT domain protein</fullName>
    </submittedName>
</protein>
<evidence type="ECO:0000313" key="4">
    <source>
        <dbReference type="Proteomes" id="UP000095228"/>
    </source>
</evidence>
<dbReference type="EMBL" id="CP016094">
    <property type="protein sequence ID" value="AOS43185.1"/>
    <property type="molecule type" value="Genomic_DNA"/>
</dbReference>
<keyword evidence="4" id="KW-1185">Reference proteome</keyword>
<sequence>MIDFAIQLLLTLLDRLFEGSLGDRIQGIFVLVVVAALTVVLCAWILTETCKGLMAARETVRTQGFLFLKSEQERLDTRRRRQFFRILKSDLDNLSKQENWNDQAFADLDAEVLLEGSFFTSILAKLYDNPKRGVRRSKSLMSALESSAGKHLLLFGDAGCGKSVALRHLASEMSERGSKGGALGLPVPLYVNLREFDSARYDVTSPESLRAFIVDNVRRGDSDTAQYITDHWVSLRDSGIWCLLLDSFDEIPEILHASNHDEMVRKYVTGISRFLKLFGDCRVVIASREFKGPETLDWDIVRILPMTFSRQEALVRKSLLTNLQRKQILLHLAEQANSAFYANPLFLNLLCRYARDNNNVPATDFDLLGQHLAGLSRRDKAYLKRSFNLTQQDVVIGSLQLAGLYAQNPSLSLAPTREELKAAVPADILLGARFDQILAALVECKILRCDIRDAHMGVQRYAFSHRRYQEALFVQLVVSGKSGVGIRELVSDSRWREYLVALLQGQQSEILAPYFVEISAQFEGSRKMMASHVIKRSGIPGIATKSWQKSKVYYLLCMLEEGLRYRRNEIPESLLNVMYSFLQEMWDSHDLVHQWVVLGFAPLCPPDKSSIWMNKAINSGSRILQNEVYTRAWLLAAADPGYAAFVRERFSNQIIASRSRSDVLRGEALLQRIAPAIECQNVFNRSRIIRMIFAWCIVPVELESTDSKLTKLTWISGLLRAVGNRIDVIPYIIFYAFSFPVAIVLQIDDLSGPISIEIFCAVSTALFLLALLVMFYFRDEPSRLGPRVIWQRIRNAASAPTNLEHVVALVFLAIVFFVPGMVAYGLLRLFEFEVGFFQVTAITGAICTLGITSFLTWSIRRTDKASEQKLKDILSKAKHQALVALLNASSGRQLRNWCDSLVKSQQISQDDLRGLFALWSQFDRSELHAEYKKFPFFRTLKPTPAWIRAKYHLLDHYVGLVKHLRDTAQIIET</sequence>
<dbReference type="SUPFAM" id="SSF52540">
    <property type="entry name" value="P-loop containing nucleoside triphosphate hydrolases"/>
    <property type="match status" value="1"/>
</dbReference>
<feature type="transmembrane region" description="Helical" evidence="1">
    <location>
        <begin position="728"/>
        <end position="747"/>
    </location>
</feature>
<reference evidence="3 4" key="1">
    <citation type="submission" date="2016-06" db="EMBL/GenBank/DDBJ databases">
        <title>Three novel species with peptidoglycan cell walls form the new genus Lacunisphaera gen. nov. in the family Opitutaceae of the verrucomicrobial subdivision 4.</title>
        <authorList>
            <person name="Rast P."/>
            <person name="Gloeckner I."/>
            <person name="Jogler M."/>
            <person name="Boedeker C."/>
            <person name="Jeske O."/>
            <person name="Wiegand S."/>
            <person name="Reinhardt R."/>
            <person name="Schumann P."/>
            <person name="Rohde M."/>
            <person name="Spring S."/>
            <person name="Gloeckner F.O."/>
            <person name="Jogler C."/>
        </authorList>
    </citation>
    <scope>NUCLEOTIDE SEQUENCE [LARGE SCALE GENOMIC DNA]</scope>
    <source>
        <strain evidence="3 4">IG16b</strain>
    </source>
</reference>
<dbReference type="Proteomes" id="UP000095228">
    <property type="component" value="Chromosome"/>
</dbReference>
<keyword evidence="1" id="KW-1133">Transmembrane helix</keyword>
<feature type="transmembrane region" description="Helical" evidence="1">
    <location>
        <begin position="836"/>
        <end position="859"/>
    </location>
</feature>
<dbReference type="KEGG" id="obg:Verru16b_00228"/>
<name>A0A1I7PHU0_9BACT</name>
<keyword evidence="1" id="KW-0472">Membrane</keyword>
<proteinExistence type="predicted"/>
<dbReference type="AlphaFoldDB" id="A0A1I7PHU0"/>
<dbReference type="PATRIC" id="fig|1838286.3.peg.230"/>
<evidence type="ECO:0000259" key="2">
    <source>
        <dbReference type="Pfam" id="PF05729"/>
    </source>
</evidence>
<accession>A0A1I7PHU0</accession>
<dbReference type="Pfam" id="PF05729">
    <property type="entry name" value="NACHT"/>
    <property type="match status" value="1"/>
</dbReference>
<evidence type="ECO:0000256" key="1">
    <source>
        <dbReference type="SAM" id="Phobius"/>
    </source>
</evidence>
<feature type="domain" description="NACHT" evidence="2">
    <location>
        <begin position="152"/>
        <end position="318"/>
    </location>
</feature>
<dbReference type="OrthoDB" id="135105at2"/>
<evidence type="ECO:0000313" key="3">
    <source>
        <dbReference type="EMBL" id="AOS43185.1"/>
    </source>
</evidence>
<dbReference type="RefSeq" id="WP_083270002.1">
    <property type="nucleotide sequence ID" value="NZ_CP016094.1"/>
</dbReference>
<gene>
    <name evidence="3" type="ORF">Verru16b_00228</name>
</gene>
<keyword evidence="1" id="KW-0812">Transmembrane</keyword>
<organism evidence="3 4">
    <name type="scientific">Lacunisphaera limnophila</name>
    <dbReference type="NCBI Taxonomy" id="1838286"/>
    <lineage>
        <taxon>Bacteria</taxon>
        <taxon>Pseudomonadati</taxon>
        <taxon>Verrucomicrobiota</taxon>
        <taxon>Opitutia</taxon>
        <taxon>Opitutales</taxon>
        <taxon>Opitutaceae</taxon>
        <taxon>Lacunisphaera</taxon>
    </lineage>
</organism>
<feature type="transmembrane region" description="Helical" evidence="1">
    <location>
        <begin position="806"/>
        <end position="830"/>
    </location>
</feature>
<dbReference type="InterPro" id="IPR027417">
    <property type="entry name" value="P-loop_NTPase"/>
</dbReference>